<dbReference type="GO" id="GO:0020037">
    <property type="term" value="F:heme binding"/>
    <property type="evidence" value="ECO:0007669"/>
    <property type="project" value="TreeGrafter"/>
</dbReference>
<dbReference type="Pfam" id="PF00210">
    <property type="entry name" value="Ferritin"/>
    <property type="match status" value="1"/>
</dbReference>
<comment type="caution">
    <text evidence="5">The sequence shown here is derived from an EMBL/GenBank/DDBJ whole genome shotgun (WGS) entry which is preliminary data.</text>
</comment>
<reference evidence="5" key="2">
    <citation type="submission" date="2021-09" db="EMBL/GenBank/DDBJ databases">
        <authorList>
            <person name="Gilroy R."/>
        </authorList>
    </citation>
    <scope>NUCLEOTIDE SEQUENCE</scope>
    <source>
        <strain evidence="5">CHK121-7720</strain>
    </source>
</reference>
<dbReference type="Gene3D" id="1.20.1260.10">
    <property type="match status" value="1"/>
</dbReference>
<proteinExistence type="predicted"/>
<keyword evidence="3" id="KW-0479">Metal-binding</keyword>
<feature type="binding site" evidence="3">
    <location>
        <position position="65"/>
    </location>
    <ligand>
        <name>Fe cation</name>
        <dbReference type="ChEBI" id="CHEBI:24875"/>
    </ligand>
</feature>
<dbReference type="GO" id="GO:0008199">
    <property type="term" value="F:ferric iron binding"/>
    <property type="evidence" value="ECO:0007669"/>
    <property type="project" value="InterPro"/>
</dbReference>
<dbReference type="InterPro" id="IPR009040">
    <property type="entry name" value="Ferritin-like_diiron"/>
</dbReference>
<organism evidence="5 6">
    <name type="scientific">Barnesiella viscericola</name>
    <dbReference type="NCBI Taxonomy" id="397865"/>
    <lineage>
        <taxon>Bacteria</taxon>
        <taxon>Pseudomonadati</taxon>
        <taxon>Bacteroidota</taxon>
        <taxon>Bacteroidia</taxon>
        <taxon>Bacteroidales</taxon>
        <taxon>Barnesiellaceae</taxon>
        <taxon>Barnesiella</taxon>
    </lineage>
</organism>
<feature type="domain" description="Ferritin-like diiron" evidence="4">
    <location>
        <begin position="12"/>
        <end position="164"/>
    </location>
</feature>
<dbReference type="InterPro" id="IPR033921">
    <property type="entry name" value="DPSL_diiron-bd_dom"/>
</dbReference>
<dbReference type="GeneID" id="90528731"/>
<feature type="binding site" evidence="3">
    <location>
        <position position="29"/>
    </location>
    <ligand>
        <name>Fe cation</name>
        <dbReference type="ChEBI" id="CHEBI:24875"/>
    </ligand>
</feature>
<sequence>MAKESVAILKGKIDVVEVLAELNAALSEEWLAFYQYWVGALVVKGAMRSDVQREFEEHALEEFEHAKLLADRIVELEGMPVLDPKQWFEQAQCPYTAPTDTDVVTLLRQNVASERCAILRYQKIAALTDGKDFTTSDMAKHILAEEEDHEQDLQDYLDDIAHMKSYVSQK</sequence>
<reference evidence="5" key="1">
    <citation type="journal article" date="2021" name="PeerJ">
        <title>Extensive microbial diversity within the chicken gut microbiome revealed by metagenomics and culture.</title>
        <authorList>
            <person name="Gilroy R."/>
            <person name="Ravi A."/>
            <person name="Getino M."/>
            <person name="Pursley I."/>
            <person name="Horton D.L."/>
            <person name="Alikhan N.F."/>
            <person name="Baker D."/>
            <person name="Gharbi K."/>
            <person name="Hall N."/>
            <person name="Watson M."/>
            <person name="Adriaenssens E.M."/>
            <person name="Foster-Nyarko E."/>
            <person name="Jarju S."/>
            <person name="Secka A."/>
            <person name="Antonio M."/>
            <person name="Oren A."/>
            <person name="Chaudhuri R.R."/>
            <person name="La Ragione R."/>
            <person name="Hildebrand F."/>
            <person name="Pallen M.J."/>
        </authorList>
    </citation>
    <scope>NUCLEOTIDE SEQUENCE</scope>
    <source>
        <strain evidence="5">CHK121-7720</strain>
    </source>
</reference>
<evidence type="ECO:0000256" key="2">
    <source>
        <dbReference type="ARBA" id="ARBA00023004"/>
    </source>
</evidence>
<evidence type="ECO:0000256" key="1">
    <source>
        <dbReference type="ARBA" id="ARBA00022434"/>
    </source>
</evidence>
<dbReference type="GO" id="GO:0004322">
    <property type="term" value="F:ferroxidase activity"/>
    <property type="evidence" value="ECO:0007669"/>
    <property type="project" value="TreeGrafter"/>
</dbReference>
<dbReference type="EMBL" id="DYUD01000029">
    <property type="protein sequence ID" value="HJG89951.1"/>
    <property type="molecule type" value="Genomic_DNA"/>
</dbReference>
<dbReference type="InterPro" id="IPR012347">
    <property type="entry name" value="Ferritin-like"/>
</dbReference>
<dbReference type="PIRSF" id="PIRSF018063">
    <property type="entry name" value="Ferrtn_UCP018063"/>
    <property type="match status" value="1"/>
</dbReference>
<evidence type="ECO:0000256" key="3">
    <source>
        <dbReference type="PIRSR" id="PIRSR018063-50"/>
    </source>
</evidence>
<protein>
    <submittedName>
        <fullName evidence="5">Ferritin</fullName>
    </submittedName>
</protein>
<gene>
    <name evidence="5" type="ORF">K8U91_10845</name>
</gene>
<feature type="binding site" evidence="3">
    <location>
        <position position="114"/>
    </location>
    <ligand>
        <name>Fe cation</name>
        <dbReference type="ChEBI" id="CHEBI:24875"/>
    </ligand>
</feature>
<accession>A0A921MTN5</accession>
<dbReference type="Proteomes" id="UP000757103">
    <property type="component" value="Unassembled WGS sequence"/>
</dbReference>
<evidence type="ECO:0000313" key="5">
    <source>
        <dbReference type="EMBL" id="HJG89951.1"/>
    </source>
</evidence>
<dbReference type="InterPro" id="IPR014490">
    <property type="entry name" value="Dps-like"/>
</dbReference>
<name>A0A921MTN5_9BACT</name>
<keyword evidence="1" id="KW-0409">Iron storage</keyword>
<dbReference type="SUPFAM" id="SSF47240">
    <property type="entry name" value="Ferritin-like"/>
    <property type="match status" value="1"/>
</dbReference>
<dbReference type="PANTHER" id="PTHR30295">
    <property type="entry name" value="BACTERIOFERRITIN"/>
    <property type="match status" value="1"/>
</dbReference>
<evidence type="ECO:0000259" key="4">
    <source>
        <dbReference type="PROSITE" id="PS50905"/>
    </source>
</evidence>
<dbReference type="InterPro" id="IPR008331">
    <property type="entry name" value="Ferritin_DPS_dom"/>
</dbReference>
<dbReference type="PANTHER" id="PTHR30295:SF1">
    <property type="entry name" value="DNA PROTECTION DURING STARVATION PROTEIN"/>
    <property type="match status" value="1"/>
</dbReference>
<feature type="binding site" evidence="3">
    <location>
        <position position="146"/>
    </location>
    <ligand>
        <name>Fe cation</name>
        <dbReference type="ChEBI" id="CHEBI:24875"/>
    </ligand>
</feature>
<keyword evidence="2 3" id="KW-0408">Iron</keyword>
<evidence type="ECO:0000313" key="6">
    <source>
        <dbReference type="Proteomes" id="UP000757103"/>
    </source>
</evidence>
<dbReference type="PROSITE" id="PS50905">
    <property type="entry name" value="FERRITIN_LIKE"/>
    <property type="match status" value="1"/>
</dbReference>
<dbReference type="InterPro" id="IPR009078">
    <property type="entry name" value="Ferritin-like_SF"/>
</dbReference>
<dbReference type="GO" id="GO:0005829">
    <property type="term" value="C:cytosol"/>
    <property type="evidence" value="ECO:0007669"/>
    <property type="project" value="TreeGrafter"/>
</dbReference>
<dbReference type="AlphaFoldDB" id="A0A921MTN5"/>
<feature type="binding site" evidence="3">
    <location>
        <position position="149"/>
    </location>
    <ligand>
        <name>Fe cation</name>
        <dbReference type="ChEBI" id="CHEBI:24875"/>
    </ligand>
</feature>
<dbReference type="GO" id="GO:0006879">
    <property type="term" value="P:intracellular iron ion homeostasis"/>
    <property type="evidence" value="ECO:0007669"/>
    <property type="project" value="UniProtKB-KW"/>
</dbReference>
<dbReference type="CDD" id="cd01052">
    <property type="entry name" value="DPSL"/>
    <property type="match status" value="1"/>
</dbReference>
<dbReference type="RefSeq" id="WP_025278088.1">
    <property type="nucleotide sequence ID" value="NZ_CAKMIC010000004.1"/>
</dbReference>